<name>A0A3S5ACZ5_9PLAT</name>
<evidence type="ECO:0000313" key="3">
    <source>
        <dbReference type="Proteomes" id="UP000784294"/>
    </source>
</evidence>
<comment type="caution">
    <text evidence="2">The sequence shown here is derived from an EMBL/GenBank/DDBJ whole genome shotgun (WGS) entry which is preliminary data.</text>
</comment>
<dbReference type="PROSITE" id="PS00062">
    <property type="entry name" value="ALDOKETO_REDUCTASE_2"/>
    <property type="match status" value="1"/>
</dbReference>
<accession>A0A3S5ACZ5</accession>
<dbReference type="PRINTS" id="PR00069">
    <property type="entry name" value="ALDKETRDTASE"/>
</dbReference>
<dbReference type="InterPro" id="IPR020471">
    <property type="entry name" value="AKR"/>
</dbReference>
<dbReference type="OrthoDB" id="416253at2759"/>
<dbReference type="PANTHER" id="PTHR11732">
    <property type="entry name" value="ALDO/KETO REDUCTASE"/>
    <property type="match status" value="1"/>
</dbReference>
<dbReference type="AlphaFoldDB" id="A0A3S5ACZ5"/>
<dbReference type="Proteomes" id="UP000784294">
    <property type="component" value="Unassembled WGS sequence"/>
</dbReference>
<dbReference type="SUPFAM" id="SSF51430">
    <property type="entry name" value="NAD(P)-linked oxidoreductase"/>
    <property type="match status" value="1"/>
</dbReference>
<dbReference type="GO" id="GO:0016491">
    <property type="term" value="F:oxidoreductase activity"/>
    <property type="evidence" value="ECO:0007669"/>
    <property type="project" value="InterPro"/>
</dbReference>
<keyword evidence="3" id="KW-1185">Reference proteome</keyword>
<dbReference type="Gene3D" id="3.20.20.100">
    <property type="entry name" value="NADP-dependent oxidoreductase domain"/>
    <property type="match status" value="1"/>
</dbReference>
<dbReference type="CDD" id="cd19071">
    <property type="entry name" value="AKR_AKR1-5-like"/>
    <property type="match status" value="1"/>
</dbReference>
<feature type="domain" description="NADP-dependent oxidoreductase" evidence="1">
    <location>
        <begin position="1"/>
        <end position="130"/>
    </location>
</feature>
<organism evidence="2 3">
    <name type="scientific">Protopolystoma xenopodis</name>
    <dbReference type="NCBI Taxonomy" id="117903"/>
    <lineage>
        <taxon>Eukaryota</taxon>
        <taxon>Metazoa</taxon>
        <taxon>Spiralia</taxon>
        <taxon>Lophotrochozoa</taxon>
        <taxon>Platyhelminthes</taxon>
        <taxon>Monogenea</taxon>
        <taxon>Polyopisthocotylea</taxon>
        <taxon>Polystomatidea</taxon>
        <taxon>Polystomatidae</taxon>
        <taxon>Protopolystoma</taxon>
    </lineage>
</organism>
<dbReference type="EMBL" id="CAAALY010077882">
    <property type="protein sequence ID" value="VEL26066.1"/>
    <property type="molecule type" value="Genomic_DNA"/>
</dbReference>
<proteinExistence type="predicted"/>
<evidence type="ECO:0000259" key="1">
    <source>
        <dbReference type="Pfam" id="PF00248"/>
    </source>
</evidence>
<dbReference type="InterPro" id="IPR018170">
    <property type="entry name" value="Aldo/ket_reductase_CS"/>
</dbReference>
<evidence type="ECO:0000313" key="2">
    <source>
        <dbReference type="EMBL" id="VEL26066.1"/>
    </source>
</evidence>
<gene>
    <name evidence="2" type="ORF">PXEA_LOCUS19506</name>
</gene>
<protein>
    <recommendedName>
        <fullName evidence="1">NADP-dependent oxidoreductase domain-containing protein</fullName>
    </recommendedName>
</protein>
<dbReference type="InterPro" id="IPR036812">
    <property type="entry name" value="NAD(P)_OxRdtase_dom_sf"/>
</dbReference>
<dbReference type="Pfam" id="PF00248">
    <property type="entry name" value="Aldo_ket_red"/>
    <property type="match status" value="1"/>
</dbReference>
<sequence>MEKLVDAGFVKSIGISNYNKRQTERILSCCRIKPVMNQIEIHVHFTNEKLVKFLKSVDIGITAYAPFGSPASSFAQGRSGPLDEPWVKEIAERHHKTTGQVLIRHCIQRGIVCIPKSVTPSRIRENFQVIYYILKRLVTN</sequence>
<dbReference type="PROSITE" id="PS00063">
    <property type="entry name" value="ALDOKETO_REDUCTASE_3"/>
    <property type="match status" value="1"/>
</dbReference>
<reference evidence="2" key="1">
    <citation type="submission" date="2018-11" db="EMBL/GenBank/DDBJ databases">
        <authorList>
            <consortium name="Pathogen Informatics"/>
        </authorList>
    </citation>
    <scope>NUCLEOTIDE SEQUENCE</scope>
</reference>
<dbReference type="InterPro" id="IPR023210">
    <property type="entry name" value="NADP_OxRdtase_dom"/>
</dbReference>